<reference evidence="2 3" key="1">
    <citation type="submission" date="2019-01" db="EMBL/GenBank/DDBJ databases">
        <title>Spirosoma flava sp. nov., a propanil-degrading bacterium isolated from herbicide-contaminated soil.</title>
        <authorList>
            <person name="Zhang L."/>
            <person name="Jiang J.-D."/>
        </authorList>
    </citation>
    <scope>NUCLEOTIDE SEQUENCE [LARGE SCALE GENOMIC DNA]</scope>
    <source>
        <strain evidence="2 3">TY50</strain>
    </source>
</reference>
<proteinExistence type="predicted"/>
<feature type="chain" id="PRO_5020913468" description="Outer membrane protein beta-barrel domain-containing protein" evidence="1">
    <location>
        <begin position="22"/>
        <end position="183"/>
    </location>
</feature>
<evidence type="ECO:0000313" key="2">
    <source>
        <dbReference type="EMBL" id="RYC68141.1"/>
    </source>
</evidence>
<evidence type="ECO:0000313" key="3">
    <source>
        <dbReference type="Proteomes" id="UP000290407"/>
    </source>
</evidence>
<organism evidence="2 3">
    <name type="scientific">Spirosoma sordidisoli</name>
    <dbReference type="NCBI Taxonomy" id="2502893"/>
    <lineage>
        <taxon>Bacteria</taxon>
        <taxon>Pseudomonadati</taxon>
        <taxon>Bacteroidota</taxon>
        <taxon>Cytophagia</taxon>
        <taxon>Cytophagales</taxon>
        <taxon>Cytophagaceae</taxon>
        <taxon>Spirosoma</taxon>
    </lineage>
</organism>
<evidence type="ECO:0000256" key="1">
    <source>
        <dbReference type="SAM" id="SignalP"/>
    </source>
</evidence>
<sequence length="183" mass="20169">MKNRYVLLACLLGMLAGRSRAQTVADQPIQDSEWKSVAALHQQKGNWMVGAGLTLLGATAKGGRFVANRTWVGIEAEYHSLIALRREGGVFARYYLWSGSFVSGFVGGGVTYGWYHDRVFNLDGSSLNDPAPYYSPKLNALVGVEYALGRRFSIEGVAKYGKLTRNGSEQPSLQGSFVWSWHK</sequence>
<dbReference type="AlphaFoldDB" id="A0A4Q2UKI7"/>
<gene>
    <name evidence="2" type="ORF">EQG79_22070</name>
</gene>
<keyword evidence="3" id="KW-1185">Reference proteome</keyword>
<feature type="signal peptide" evidence="1">
    <location>
        <begin position="1"/>
        <end position="21"/>
    </location>
</feature>
<dbReference type="Proteomes" id="UP000290407">
    <property type="component" value="Unassembled WGS sequence"/>
</dbReference>
<accession>A0A4Q2UKI7</accession>
<dbReference type="RefSeq" id="WP_129604084.1">
    <property type="nucleotide sequence ID" value="NZ_SBLB01000006.1"/>
</dbReference>
<name>A0A4Q2UKI7_9BACT</name>
<keyword evidence="1" id="KW-0732">Signal</keyword>
<comment type="caution">
    <text evidence="2">The sequence shown here is derived from an EMBL/GenBank/DDBJ whole genome shotgun (WGS) entry which is preliminary data.</text>
</comment>
<evidence type="ECO:0008006" key="4">
    <source>
        <dbReference type="Google" id="ProtNLM"/>
    </source>
</evidence>
<dbReference type="EMBL" id="SBLB01000006">
    <property type="protein sequence ID" value="RYC68141.1"/>
    <property type="molecule type" value="Genomic_DNA"/>
</dbReference>
<protein>
    <recommendedName>
        <fullName evidence="4">Outer membrane protein beta-barrel domain-containing protein</fullName>
    </recommendedName>
</protein>